<keyword evidence="1" id="KW-0677">Repeat</keyword>
<evidence type="ECO:0000256" key="3">
    <source>
        <dbReference type="SAM" id="MobiDB-lite"/>
    </source>
</evidence>
<sequence length="1002" mass="112073">MQQYSDDEYLSNEDPDGGEDSEGEGLDRDDDPQWGERSDEGEDPDDSEGEGLNRDDDPQWDGRPDEGEDSDDSEGEDLNRDDDPQWDGRPDEGEDSDDSEGEDLDRDERPDESEDPDDSEGEDLDRDDDPQLGEDPDESEDLDDSEGEDLDRDERPDESEDPDDSEGEDLDRDDGPQLGEHPDENEDPDDSEGEYLDKDDDPRWGERLDSENEDSAGGEDYYDGKYAHQVADQDRYEDADEEVRGDKVVDEGSGSDEDSGSDERSRSDEGSGGGSNFGSRSNGQPSHNIFTTASNAHTEWLPTQGNDSEDGNNDDPYSRRHQWQAPNHPQPSNKDVNSDYNLRRQPPNHPQHNEDVNDNSSHPRHQAPTRPQHTNKDVGNDHPHWHPIRALNRLLHKKDGRNNDPHPIHQPPNLPPHKKDGKKNDPHPRRQPPNHPGPSNPPRHQPSNHPGRKDLPRLPDRPGHNDFSGRQPPNRPGRKDLPQLPDRPGHNDFSGRQPPNRLGPSEHPSHQPPNHPGPSNPSPRRQPPNHPGPSNPSPRRQPPNHPGPSNPSPRRQPPNHPGPDDPPPRHQPPNRPPPKKDGNNNDPRPSKLPKPPLPKKVSNHDSHPGPQPLDHPPPNSGHGTKLKTHAKANEINGHSLYDDIKIKVLPTVWNASVAGDLHTAEKLLTQEIDKDGNKYDSCAIRSMVRARSSEWDNALQDAVKSIAIQPSLWGYISKSIALCGNGQLWDAMEAFDLAITFSNRDPVTIDLLLLIKAVVIFNAGRHNEAIRRVQRLAITDQRSDALRCSMVDAYLHVQLAMITFQNGQYSKAADKLTASIATITGLFSPATLLEPRWKIFTLLFGWDFDSLWRTINQRRCDALLHADRVTEAVKSFQYMMSMIDDDTKSGCLEWSSTFKRDCIARCVAKADEAIAASDYEIAVELYSAVIKLDPSHDSFFERRSTAYLAQKHYAQALADADTVSSNSVLPLVTGPNCGMQHFVVHNNHTRKQTRHLKACSPS</sequence>
<dbReference type="Proteomes" id="UP001195769">
    <property type="component" value="Unassembled WGS sequence"/>
</dbReference>
<feature type="compositionally biased region" description="Acidic residues" evidence="3">
    <location>
        <begin position="183"/>
        <end position="199"/>
    </location>
</feature>
<feature type="compositionally biased region" description="Acidic residues" evidence="3">
    <location>
        <begin position="211"/>
        <end position="221"/>
    </location>
</feature>
<gene>
    <name evidence="4" type="ORF">F5891DRAFT_663673</name>
</gene>
<dbReference type="AlphaFoldDB" id="A0AAD4DXB0"/>
<evidence type="ECO:0000256" key="1">
    <source>
        <dbReference type="ARBA" id="ARBA00022737"/>
    </source>
</evidence>
<dbReference type="PANTHER" id="PTHR22904">
    <property type="entry name" value="TPR REPEAT CONTAINING PROTEIN"/>
    <property type="match status" value="1"/>
</dbReference>
<feature type="compositionally biased region" description="Basic and acidic residues" evidence="3">
    <location>
        <begin position="222"/>
        <end position="250"/>
    </location>
</feature>
<dbReference type="GO" id="GO:0051879">
    <property type="term" value="F:Hsp90 protein binding"/>
    <property type="evidence" value="ECO:0007669"/>
    <property type="project" value="TreeGrafter"/>
</dbReference>
<evidence type="ECO:0000313" key="5">
    <source>
        <dbReference type="Proteomes" id="UP001195769"/>
    </source>
</evidence>
<accession>A0AAD4DXB0</accession>
<feature type="compositionally biased region" description="Polar residues" evidence="3">
    <location>
        <begin position="284"/>
        <end position="306"/>
    </location>
</feature>
<feature type="compositionally biased region" description="Acidic residues" evidence="3">
    <location>
        <begin position="66"/>
        <end position="76"/>
    </location>
</feature>
<feature type="compositionally biased region" description="Pro residues" evidence="3">
    <location>
        <begin position="431"/>
        <end position="444"/>
    </location>
</feature>
<feature type="compositionally biased region" description="Basic and acidic residues" evidence="3">
    <location>
        <begin position="77"/>
        <end position="91"/>
    </location>
</feature>
<dbReference type="Gene3D" id="1.25.40.10">
    <property type="entry name" value="Tetratricopeptide repeat domain"/>
    <property type="match status" value="2"/>
</dbReference>
<dbReference type="EMBL" id="JABBWK010000065">
    <property type="protein sequence ID" value="KAG1895595.1"/>
    <property type="molecule type" value="Genomic_DNA"/>
</dbReference>
<keyword evidence="2" id="KW-0802">TPR repeat</keyword>
<feature type="compositionally biased region" description="Basic and acidic residues" evidence="3">
    <location>
        <begin position="451"/>
        <end position="464"/>
    </location>
</feature>
<feature type="compositionally biased region" description="Acidic residues" evidence="3">
    <location>
        <begin position="92"/>
        <end position="172"/>
    </location>
</feature>
<proteinExistence type="predicted"/>
<organism evidence="4 5">
    <name type="scientific">Suillus fuscotomentosus</name>
    <dbReference type="NCBI Taxonomy" id="1912939"/>
    <lineage>
        <taxon>Eukaryota</taxon>
        <taxon>Fungi</taxon>
        <taxon>Dikarya</taxon>
        <taxon>Basidiomycota</taxon>
        <taxon>Agaricomycotina</taxon>
        <taxon>Agaricomycetes</taxon>
        <taxon>Agaricomycetidae</taxon>
        <taxon>Boletales</taxon>
        <taxon>Suillineae</taxon>
        <taxon>Suillaceae</taxon>
        <taxon>Suillus</taxon>
    </lineage>
</organism>
<dbReference type="PANTHER" id="PTHR22904:SF523">
    <property type="entry name" value="STRESS-INDUCED-PHOSPHOPROTEIN 1"/>
    <property type="match status" value="1"/>
</dbReference>
<dbReference type="RefSeq" id="XP_041221171.1">
    <property type="nucleotide sequence ID" value="XM_041372693.1"/>
</dbReference>
<name>A0AAD4DXB0_9AGAM</name>
<reference evidence="4" key="1">
    <citation type="journal article" date="2020" name="New Phytol.">
        <title>Comparative genomics reveals dynamic genome evolution in host specialist ectomycorrhizal fungi.</title>
        <authorList>
            <person name="Lofgren L.A."/>
            <person name="Nguyen N.H."/>
            <person name="Vilgalys R."/>
            <person name="Ruytinx J."/>
            <person name="Liao H.L."/>
            <person name="Branco S."/>
            <person name="Kuo A."/>
            <person name="LaButti K."/>
            <person name="Lipzen A."/>
            <person name="Andreopoulos W."/>
            <person name="Pangilinan J."/>
            <person name="Riley R."/>
            <person name="Hundley H."/>
            <person name="Na H."/>
            <person name="Barry K."/>
            <person name="Grigoriev I.V."/>
            <person name="Stajich J.E."/>
            <person name="Kennedy P.G."/>
        </authorList>
    </citation>
    <scope>NUCLEOTIDE SEQUENCE</scope>
    <source>
        <strain evidence="4">FC203</strain>
    </source>
</reference>
<feature type="compositionally biased region" description="Acidic residues" evidence="3">
    <location>
        <begin position="1"/>
        <end position="49"/>
    </location>
</feature>
<feature type="compositionally biased region" description="Basic and acidic residues" evidence="3">
    <location>
        <begin position="51"/>
        <end position="65"/>
    </location>
</feature>
<comment type="caution">
    <text evidence="4">The sequence shown here is derived from an EMBL/GenBank/DDBJ whole genome shotgun (WGS) entry which is preliminary data.</text>
</comment>
<dbReference type="SUPFAM" id="SSF48452">
    <property type="entry name" value="TPR-like"/>
    <property type="match status" value="2"/>
</dbReference>
<feature type="compositionally biased region" description="Polar residues" evidence="3">
    <location>
        <begin position="324"/>
        <end position="340"/>
    </location>
</feature>
<feature type="compositionally biased region" description="Pro residues" evidence="3">
    <location>
        <begin position="609"/>
        <end position="619"/>
    </location>
</feature>
<evidence type="ECO:0000256" key="2">
    <source>
        <dbReference type="ARBA" id="ARBA00022803"/>
    </source>
</evidence>
<feature type="compositionally biased region" description="Basic and acidic residues" evidence="3">
    <location>
        <begin position="200"/>
        <end position="210"/>
    </location>
</feature>
<protein>
    <submittedName>
        <fullName evidence="4">Uncharacterized protein</fullName>
    </submittedName>
</protein>
<dbReference type="InterPro" id="IPR011990">
    <property type="entry name" value="TPR-like_helical_dom_sf"/>
</dbReference>
<feature type="compositionally biased region" description="Pro residues" evidence="3">
    <location>
        <begin position="510"/>
        <end position="561"/>
    </location>
</feature>
<feature type="region of interest" description="Disordered" evidence="3">
    <location>
        <begin position="1"/>
        <end position="626"/>
    </location>
</feature>
<keyword evidence="5" id="KW-1185">Reference proteome</keyword>
<evidence type="ECO:0000313" key="4">
    <source>
        <dbReference type="EMBL" id="KAG1895595.1"/>
    </source>
</evidence>
<dbReference type="GeneID" id="64666991"/>
<feature type="compositionally biased region" description="Basic and acidic residues" evidence="3">
    <location>
        <begin position="374"/>
        <end position="384"/>
    </location>
</feature>